<sequence length="190" mass="21532">ESIDENIIDDHLEPDGEEENESGVPKRRRSQRILNQRRAKLLNRLRAKNHERKVFCTSKIDDEKKPNSEECVNTYAAVNSGDQSNDCVMVPKFPKKSELRKRRCQANFLKLGCLDSENNNEVRPTVKRSRSTTRISVSKSTNGVEKDDVEIPAHNSNTSATLMDSTDLTVVVDLRAAPEEFETTEIVVMS</sequence>
<dbReference type="Proteomes" id="UP000053766">
    <property type="component" value="Unassembled WGS sequence"/>
</dbReference>
<gene>
    <name evidence="2" type="ORF">DICVIV_06956</name>
</gene>
<organism evidence="2 3">
    <name type="scientific">Dictyocaulus viviparus</name>
    <name type="common">Bovine lungworm</name>
    <dbReference type="NCBI Taxonomy" id="29172"/>
    <lineage>
        <taxon>Eukaryota</taxon>
        <taxon>Metazoa</taxon>
        <taxon>Ecdysozoa</taxon>
        <taxon>Nematoda</taxon>
        <taxon>Chromadorea</taxon>
        <taxon>Rhabditida</taxon>
        <taxon>Rhabditina</taxon>
        <taxon>Rhabditomorpha</taxon>
        <taxon>Strongyloidea</taxon>
        <taxon>Metastrongylidae</taxon>
        <taxon>Dictyocaulus</taxon>
    </lineage>
</organism>
<feature type="region of interest" description="Disordered" evidence="1">
    <location>
        <begin position="124"/>
        <end position="144"/>
    </location>
</feature>
<name>A0A0D8XR50_DICVI</name>
<reference evidence="2 3" key="1">
    <citation type="submission" date="2013-11" db="EMBL/GenBank/DDBJ databases">
        <title>Draft genome of the bovine lungworm Dictyocaulus viviparus.</title>
        <authorList>
            <person name="Mitreva M."/>
        </authorList>
    </citation>
    <scope>NUCLEOTIDE SEQUENCE [LARGE SCALE GENOMIC DNA]</scope>
    <source>
        <strain evidence="2 3">HannoverDv2000</strain>
    </source>
</reference>
<evidence type="ECO:0000256" key="1">
    <source>
        <dbReference type="SAM" id="MobiDB-lite"/>
    </source>
</evidence>
<feature type="compositionally biased region" description="Polar residues" evidence="1">
    <location>
        <begin position="132"/>
        <end position="143"/>
    </location>
</feature>
<dbReference type="AlphaFoldDB" id="A0A0D8XR50"/>
<protein>
    <submittedName>
        <fullName evidence="2">Uncharacterized protein</fullName>
    </submittedName>
</protein>
<keyword evidence="3" id="KW-1185">Reference proteome</keyword>
<dbReference type="EMBL" id="KN716326">
    <property type="protein sequence ID" value="KJH46980.1"/>
    <property type="molecule type" value="Genomic_DNA"/>
</dbReference>
<accession>A0A0D8XR50</accession>
<feature type="non-terminal residue" evidence="2">
    <location>
        <position position="1"/>
    </location>
</feature>
<feature type="region of interest" description="Disordered" evidence="1">
    <location>
        <begin position="1"/>
        <end position="31"/>
    </location>
</feature>
<evidence type="ECO:0000313" key="3">
    <source>
        <dbReference type="Proteomes" id="UP000053766"/>
    </source>
</evidence>
<evidence type="ECO:0000313" key="2">
    <source>
        <dbReference type="EMBL" id="KJH46980.1"/>
    </source>
</evidence>
<reference evidence="3" key="2">
    <citation type="journal article" date="2016" name="Sci. Rep.">
        <title>Dictyocaulus viviparus genome, variome and transcriptome elucidate lungworm biology and support future intervention.</title>
        <authorList>
            <person name="McNulty S.N."/>
            <person name="Strube C."/>
            <person name="Rosa B.A."/>
            <person name="Martin J.C."/>
            <person name="Tyagi R."/>
            <person name="Choi Y.J."/>
            <person name="Wang Q."/>
            <person name="Hallsworth Pepin K."/>
            <person name="Zhang X."/>
            <person name="Ozersky P."/>
            <person name="Wilson R.K."/>
            <person name="Sternberg P.W."/>
            <person name="Gasser R.B."/>
            <person name="Mitreva M."/>
        </authorList>
    </citation>
    <scope>NUCLEOTIDE SEQUENCE [LARGE SCALE GENOMIC DNA]</scope>
    <source>
        <strain evidence="3">HannoverDv2000</strain>
    </source>
</reference>
<proteinExistence type="predicted"/>